<accession>A0A7J6T5F1</accession>
<gene>
    <name evidence="3" type="ORF">FOZ62_012201</name>
    <name evidence="2" type="ORF">FOZ63_015161</name>
</gene>
<evidence type="ECO:0000313" key="4">
    <source>
        <dbReference type="Proteomes" id="UP000553632"/>
    </source>
</evidence>
<keyword evidence="4" id="KW-1185">Reference proteome</keyword>
<dbReference type="EMBL" id="JABANO010019217">
    <property type="protein sequence ID" value="KAF4730529.1"/>
    <property type="molecule type" value="Genomic_DNA"/>
</dbReference>
<sequence>MYTCRDCLHTLPRDDVSTERHGVVGEGHSIVEGLPVDRGKQFHPSGAVPSDHTEVDSRNSRDRKYDAQST</sequence>
<protein>
    <submittedName>
        <fullName evidence="3">Uncharacterized protein</fullName>
    </submittedName>
</protein>
<evidence type="ECO:0000256" key="1">
    <source>
        <dbReference type="SAM" id="MobiDB-lite"/>
    </source>
</evidence>
<dbReference type="Proteomes" id="UP000553632">
    <property type="component" value="Unassembled WGS sequence"/>
</dbReference>
<feature type="non-terminal residue" evidence="3">
    <location>
        <position position="1"/>
    </location>
</feature>
<evidence type="ECO:0000313" key="5">
    <source>
        <dbReference type="Proteomes" id="UP000574390"/>
    </source>
</evidence>
<organism evidence="3 5">
    <name type="scientific">Perkinsus olseni</name>
    <name type="common">Perkinsus atlanticus</name>
    <dbReference type="NCBI Taxonomy" id="32597"/>
    <lineage>
        <taxon>Eukaryota</taxon>
        <taxon>Sar</taxon>
        <taxon>Alveolata</taxon>
        <taxon>Perkinsozoa</taxon>
        <taxon>Perkinsea</taxon>
        <taxon>Perkinsida</taxon>
        <taxon>Perkinsidae</taxon>
        <taxon>Perkinsus</taxon>
    </lineage>
</organism>
<feature type="compositionally biased region" description="Basic and acidic residues" evidence="1">
    <location>
        <begin position="51"/>
        <end position="70"/>
    </location>
</feature>
<dbReference type="Proteomes" id="UP000574390">
    <property type="component" value="Unassembled WGS sequence"/>
</dbReference>
<comment type="caution">
    <text evidence="3">The sequence shown here is derived from an EMBL/GenBank/DDBJ whole genome shotgun (WGS) entry which is preliminary data.</text>
</comment>
<feature type="region of interest" description="Disordered" evidence="1">
    <location>
        <begin position="36"/>
        <end position="70"/>
    </location>
</feature>
<dbReference type="AlphaFoldDB" id="A0A7J6T5F1"/>
<evidence type="ECO:0000313" key="2">
    <source>
        <dbReference type="EMBL" id="KAF4730529.1"/>
    </source>
</evidence>
<reference evidence="4 5" key="1">
    <citation type="submission" date="2020-04" db="EMBL/GenBank/DDBJ databases">
        <title>Perkinsus olseni comparative genomics.</title>
        <authorList>
            <person name="Bogema D.R."/>
        </authorList>
    </citation>
    <scope>NUCLEOTIDE SEQUENCE [LARGE SCALE GENOMIC DNA]</scope>
    <source>
        <strain evidence="3">ATCC PRA-205</strain>
        <strain evidence="2 4">ATCC PRA-207</strain>
    </source>
</reference>
<evidence type="ECO:0000313" key="3">
    <source>
        <dbReference type="EMBL" id="KAF4740494.1"/>
    </source>
</evidence>
<name>A0A7J6T5F1_PEROL</name>
<proteinExistence type="predicted"/>
<dbReference type="EMBL" id="JABANM010009703">
    <property type="protein sequence ID" value="KAF4740494.1"/>
    <property type="molecule type" value="Genomic_DNA"/>
</dbReference>